<feature type="transmembrane region" description="Helical" evidence="2">
    <location>
        <begin position="273"/>
        <end position="295"/>
    </location>
</feature>
<feature type="compositionally biased region" description="Basic and acidic residues" evidence="1">
    <location>
        <begin position="370"/>
        <end position="384"/>
    </location>
</feature>
<feature type="transmembrane region" description="Helical" evidence="2">
    <location>
        <begin position="133"/>
        <end position="152"/>
    </location>
</feature>
<feature type="transmembrane region" description="Helical" evidence="2">
    <location>
        <begin position="57"/>
        <end position="74"/>
    </location>
</feature>
<dbReference type="EMBL" id="BAAARV010000071">
    <property type="protein sequence ID" value="GAA2371441.1"/>
    <property type="molecule type" value="Genomic_DNA"/>
</dbReference>
<dbReference type="GO" id="GO:0016746">
    <property type="term" value="F:acyltransferase activity"/>
    <property type="evidence" value="ECO:0007669"/>
    <property type="project" value="UniProtKB-KW"/>
</dbReference>
<evidence type="ECO:0000313" key="4">
    <source>
        <dbReference type="EMBL" id="GAA2371441.1"/>
    </source>
</evidence>
<reference evidence="5" key="1">
    <citation type="journal article" date="2019" name="Int. J. Syst. Evol. Microbiol.">
        <title>The Global Catalogue of Microorganisms (GCM) 10K type strain sequencing project: providing services to taxonomists for standard genome sequencing and annotation.</title>
        <authorList>
            <consortium name="The Broad Institute Genomics Platform"/>
            <consortium name="The Broad Institute Genome Sequencing Center for Infectious Disease"/>
            <person name="Wu L."/>
            <person name="Ma J."/>
        </authorList>
    </citation>
    <scope>NUCLEOTIDE SEQUENCE [LARGE SCALE GENOMIC DNA]</scope>
    <source>
        <strain evidence="5">JCM 3272</strain>
    </source>
</reference>
<feature type="transmembrane region" description="Helical" evidence="2">
    <location>
        <begin position="195"/>
        <end position="213"/>
    </location>
</feature>
<proteinExistence type="predicted"/>
<evidence type="ECO:0000256" key="1">
    <source>
        <dbReference type="SAM" id="MobiDB-lite"/>
    </source>
</evidence>
<feature type="domain" description="Acyltransferase 3" evidence="3">
    <location>
        <begin position="2"/>
        <end position="313"/>
    </location>
</feature>
<name>A0ABP5U738_9ACTN</name>
<keyword evidence="2" id="KW-1133">Transmembrane helix</keyword>
<comment type="caution">
    <text evidence="4">The sequence shown here is derived from an EMBL/GenBank/DDBJ whole genome shotgun (WGS) entry which is preliminary data.</text>
</comment>
<protein>
    <submittedName>
        <fullName evidence="4">Acyltransferase</fullName>
    </submittedName>
</protein>
<evidence type="ECO:0000313" key="5">
    <source>
        <dbReference type="Proteomes" id="UP001501444"/>
    </source>
</evidence>
<keyword evidence="4" id="KW-0012">Acyltransferase</keyword>
<organism evidence="4 5">
    <name type="scientific">Dactylosporangium salmoneum</name>
    <dbReference type="NCBI Taxonomy" id="53361"/>
    <lineage>
        <taxon>Bacteria</taxon>
        <taxon>Bacillati</taxon>
        <taxon>Actinomycetota</taxon>
        <taxon>Actinomycetes</taxon>
        <taxon>Micromonosporales</taxon>
        <taxon>Micromonosporaceae</taxon>
        <taxon>Dactylosporangium</taxon>
    </lineage>
</organism>
<gene>
    <name evidence="4" type="ORF">GCM10010170_072880</name>
</gene>
<keyword evidence="5" id="KW-1185">Reference proteome</keyword>
<feature type="transmembrane region" description="Helical" evidence="2">
    <location>
        <begin position="101"/>
        <end position="121"/>
    </location>
</feature>
<sequence>MAIIRVVVFHMFSVVWLSYAFPAMGVMFALGGSLMAASLQRSAVRAVTSRIRRLLPALWVLAAFVVPVMLWHGWTAADPNGRDLRLLVFWLVPLADPPGSAWAGDATVVLWYLVTYLWLVLLSPLAWRLFRRLPLVAMAVPLAVLAATQLAPGHAGLDLLGWRAAAVVVDVATFGACWIAGFAHRTGALGRLHPAQVAVLAGACLAAGAGWAVTHPAEDGSGNLNDIPLAQGLYSLGFAVLLLRAAPAMRWLRRFPLLDGAVSVLNARAVTIYLWHNIAIALCFWVGDLLQVWQLGPWTQLGYFGVALVLLCVPVLVLGPVEDLAARRRPALLPVQRAATAPADATVTVRDAGRWRQRRRRSARHALAATDREGGHTPDAMSRR</sequence>
<dbReference type="Pfam" id="PF01757">
    <property type="entry name" value="Acyl_transf_3"/>
    <property type="match status" value="1"/>
</dbReference>
<feature type="region of interest" description="Disordered" evidence="1">
    <location>
        <begin position="360"/>
        <end position="384"/>
    </location>
</feature>
<feature type="transmembrane region" description="Helical" evidence="2">
    <location>
        <begin position="301"/>
        <end position="321"/>
    </location>
</feature>
<dbReference type="InterPro" id="IPR002656">
    <property type="entry name" value="Acyl_transf_3_dom"/>
</dbReference>
<feature type="transmembrane region" description="Helical" evidence="2">
    <location>
        <begin position="16"/>
        <end position="37"/>
    </location>
</feature>
<keyword evidence="2" id="KW-0472">Membrane</keyword>
<accession>A0ABP5U738</accession>
<feature type="transmembrane region" description="Helical" evidence="2">
    <location>
        <begin position="164"/>
        <end position="183"/>
    </location>
</feature>
<keyword evidence="4" id="KW-0808">Transferase</keyword>
<dbReference type="Proteomes" id="UP001501444">
    <property type="component" value="Unassembled WGS sequence"/>
</dbReference>
<evidence type="ECO:0000259" key="3">
    <source>
        <dbReference type="Pfam" id="PF01757"/>
    </source>
</evidence>
<evidence type="ECO:0000256" key="2">
    <source>
        <dbReference type="SAM" id="Phobius"/>
    </source>
</evidence>
<feature type="transmembrane region" description="Helical" evidence="2">
    <location>
        <begin position="233"/>
        <end position="252"/>
    </location>
</feature>
<keyword evidence="2" id="KW-0812">Transmembrane</keyword>